<evidence type="ECO:0000313" key="3">
    <source>
        <dbReference type="Proteomes" id="UP001596066"/>
    </source>
</evidence>
<keyword evidence="1" id="KW-0812">Transmembrane</keyword>
<dbReference type="EMBL" id="JBHSOC010000053">
    <property type="protein sequence ID" value="MFC5644755.1"/>
    <property type="molecule type" value="Genomic_DNA"/>
</dbReference>
<feature type="transmembrane region" description="Helical" evidence="1">
    <location>
        <begin position="807"/>
        <end position="829"/>
    </location>
</feature>
<proteinExistence type="predicted"/>
<feature type="transmembrane region" description="Helical" evidence="1">
    <location>
        <begin position="420"/>
        <end position="443"/>
    </location>
</feature>
<accession>A0ABW0VKH9</accession>
<protein>
    <submittedName>
        <fullName evidence="2">SCO7613 C-terminal domain-containing membrane protein</fullName>
    </submittedName>
</protein>
<feature type="transmembrane region" description="Helical" evidence="1">
    <location>
        <begin position="597"/>
        <end position="617"/>
    </location>
</feature>
<feature type="transmembrane region" description="Helical" evidence="1">
    <location>
        <begin position="680"/>
        <end position="697"/>
    </location>
</feature>
<feature type="transmembrane region" description="Helical" evidence="1">
    <location>
        <begin position="623"/>
        <end position="642"/>
    </location>
</feature>
<dbReference type="InterPro" id="IPR058062">
    <property type="entry name" value="SCO7613_C"/>
</dbReference>
<keyword evidence="1" id="KW-1133">Transmembrane helix</keyword>
<feature type="transmembrane region" description="Helical" evidence="1">
    <location>
        <begin position="107"/>
        <end position="131"/>
    </location>
</feature>
<organism evidence="2 3">
    <name type="scientific">Kitasatospora cinereorecta</name>
    <dbReference type="NCBI Taxonomy" id="285560"/>
    <lineage>
        <taxon>Bacteria</taxon>
        <taxon>Bacillati</taxon>
        <taxon>Actinomycetota</taxon>
        <taxon>Actinomycetes</taxon>
        <taxon>Kitasatosporales</taxon>
        <taxon>Streptomycetaceae</taxon>
        <taxon>Kitasatospora</taxon>
    </lineage>
</organism>
<evidence type="ECO:0000313" key="2">
    <source>
        <dbReference type="EMBL" id="MFC5644755.1"/>
    </source>
</evidence>
<feature type="transmembrane region" description="Helical" evidence="1">
    <location>
        <begin position="390"/>
        <end position="408"/>
    </location>
</feature>
<feature type="transmembrane region" description="Helical" evidence="1">
    <location>
        <begin position="835"/>
        <end position="852"/>
    </location>
</feature>
<keyword evidence="1" id="KW-0472">Membrane</keyword>
<feature type="transmembrane region" description="Helical" evidence="1">
    <location>
        <begin position="137"/>
        <end position="154"/>
    </location>
</feature>
<evidence type="ECO:0000256" key="1">
    <source>
        <dbReference type="SAM" id="Phobius"/>
    </source>
</evidence>
<feature type="transmembrane region" description="Helical" evidence="1">
    <location>
        <begin position="331"/>
        <end position="351"/>
    </location>
</feature>
<reference evidence="3" key="1">
    <citation type="journal article" date="2019" name="Int. J. Syst. Evol. Microbiol.">
        <title>The Global Catalogue of Microorganisms (GCM) 10K type strain sequencing project: providing services to taxonomists for standard genome sequencing and annotation.</title>
        <authorList>
            <consortium name="The Broad Institute Genomics Platform"/>
            <consortium name="The Broad Institute Genome Sequencing Center for Infectious Disease"/>
            <person name="Wu L."/>
            <person name="Ma J."/>
        </authorList>
    </citation>
    <scope>NUCLEOTIDE SEQUENCE [LARGE SCALE GENOMIC DNA]</scope>
    <source>
        <strain evidence="3">CGMCC 4.1622</strain>
    </source>
</reference>
<dbReference type="RefSeq" id="WP_380231844.1">
    <property type="nucleotide sequence ID" value="NZ_JBHSOC010000053.1"/>
</dbReference>
<feature type="transmembrane region" description="Helical" evidence="1">
    <location>
        <begin position="573"/>
        <end position="590"/>
    </location>
</feature>
<dbReference type="Proteomes" id="UP001596066">
    <property type="component" value="Unassembled WGS sequence"/>
</dbReference>
<feature type="transmembrane region" description="Helical" evidence="1">
    <location>
        <begin position="550"/>
        <end position="567"/>
    </location>
</feature>
<name>A0ABW0VKH9_9ACTN</name>
<feature type="transmembrane region" description="Helical" evidence="1">
    <location>
        <begin position="758"/>
        <end position="775"/>
    </location>
</feature>
<keyword evidence="3" id="KW-1185">Reference proteome</keyword>
<comment type="caution">
    <text evidence="2">The sequence shown here is derived from an EMBL/GenBank/DDBJ whole genome shotgun (WGS) entry which is preliminary data.</text>
</comment>
<dbReference type="NCBIfam" id="NF047321">
    <property type="entry name" value="SCO7613_CTERM"/>
    <property type="match status" value="1"/>
</dbReference>
<feature type="transmembrane region" description="Helical" evidence="1">
    <location>
        <begin position="166"/>
        <end position="184"/>
    </location>
</feature>
<feature type="transmembrane region" description="Helical" evidence="1">
    <location>
        <begin position="298"/>
        <end position="325"/>
    </location>
</feature>
<feature type="transmembrane region" description="Helical" evidence="1">
    <location>
        <begin position="363"/>
        <end position="384"/>
    </location>
</feature>
<gene>
    <name evidence="2" type="ORF">ACFPZF_25780</name>
</gene>
<feature type="transmembrane region" description="Helical" evidence="1">
    <location>
        <begin position="704"/>
        <end position="724"/>
    </location>
</feature>
<feature type="transmembrane region" description="Helical" evidence="1">
    <location>
        <begin position="463"/>
        <end position="485"/>
    </location>
</feature>
<feature type="transmembrane region" description="Helical" evidence="1">
    <location>
        <begin position="196"/>
        <end position="216"/>
    </location>
</feature>
<sequence length="870" mass="86344">MTTPIPACPDCGSPLGPGPQQSACARCRLPLTGPDAAALWQVETALRALDQHRVVLVHQRDGLLAGLRARRDGAAGAAPVWSVMPAGPAPVGAGRAPEVSGRSAQTVLLVLGGLLVSLAALVFTVVSWGYLGIGGRTAVLLALTACALALPGPLRGRGLTATAEASAAVGLGLVLLDAFAARAADFGGLATSIGDHGYWAAVTALVAAGSLGYGAALRLRFPLATGFLLTRLPALLALRAAGVEQVQAYAAVVVGGVALDCVLLHTARRADGAGRLAGLFGADTGVGGAPARQPASGVVLWPLGVAVAMVWALIGGGLAVAGSVAAGTAAAAGWAFGPLGMLAVLGWVLATRYEGLSDAARRVAAAGSGTALVLAAGGVLRHAAAEEWTALAYGLPAAVLFALTALRLRRGADGPTHQGVFHAAAALLALATCAALPEVLRAVLEPVAHAPAAWSGPQPDSGWPWLLPAAAPTGLALAVAALAAVTVLRVTPVPATVLETATATATAGALLLAVLPITLGLPYGVAVAVPLLLASLAAAALALGTWRSGAAAVGVLGAAIGLLWASADRGATIGVLAAFAVLAALLAWRVPLLGPVAGLSVVALGADAVAVGTTAGLTWSSTMLALLGVAVASAPVAALTARRSAPGTSPAIDAPAAVEFSGYLLGAVALLLTAAQPGPLAFALAVAGVAALGVALRPGRRRPAGIAATALLLASSWVRLALWQVHTPEAYTLPLAAAALVVGHLRHRRDPQAASWSTYGPGLSLALAPSVLALWADGHWLRPLLLGTTALAATVAGVRLRLGAPVLLGGGALLLTAGHELAPTVVQVLGLLPRWLPLAAAGLLLLALGAGYEQRLRDARRLRASLRRLR</sequence>